<protein>
    <submittedName>
        <fullName evidence="1">Uncharacterized protein</fullName>
    </submittedName>
</protein>
<keyword evidence="2" id="KW-1185">Reference proteome</keyword>
<evidence type="ECO:0000313" key="1">
    <source>
        <dbReference type="EMBL" id="ENW20356.1"/>
    </source>
</evidence>
<evidence type="ECO:0000313" key="2">
    <source>
        <dbReference type="Proteomes" id="UP000017667"/>
    </source>
</evidence>
<dbReference type="AlphaFoldDB" id="N9GSW6"/>
<name>N9GSW6_ACIHA</name>
<dbReference type="Proteomes" id="UP000017667">
    <property type="component" value="Unassembled WGS sequence"/>
</dbReference>
<sequence>MIPNLSAEIIPHKSIADITLGLDFEHFTANSKYQIINDYSELESMYSKRDKWLVLHRNEVLPWGDPINEIYCFWNEIITLTFNFNTKKLEFIYAGPGYQGKLLGLLGIGDRLDSVKDQYNFYFEGDKHYLEYKTDSDKAGELVPVEIETNYRTAYSEEYNDQIIEGFLVYLLPEERGHLT</sequence>
<dbReference type="HOGENOM" id="CLU_1514757_0_0_6"/>
<accession>N9GSW6</accession>
<comment type="caution">
    <text evidence="1">The sequence shown here is derived from an EMBL/GenBank/DDBJ whole genome shotgun (WGS) entry which is preliminary data.</text>
</comment>
<organism evidence="1 2">
    <name type="scientific">Acinetobacter haemolyticus CIP 64.3 = MTCC 9819</name>
    <dbReference type="NCBI Taxonomy" id="1217659"/>
    <lineage>
        <taxon>Bacteria</taxon>
        <taxon>Pseudomonadati</taxon>
        <taxon>Pseudomonadota</taxon>
        <taxon>Gammaproteobacteria</taxon>
        <taxon>Moraxellales</taxon>
        <taxon>Moraxellaceae</taxon>
        <taxon>Acinetobacter</taxon>
    </lineage>
</organism>
<dbReference type="PATRIC" id="fig|1217659.3.peg.822"/>
<dbReference type="RefSeq" id="WP_005087204.1">
    <property type="nucleotide sequence ID" value="NZ_ASYX01000001.1"/>
</dbReference>
<proteinExistence type="predicted"/>
<dbReference type="EMBL" id="APQQ01000012">
    <property type="protein sequence ID" value="ENW20356.1"/>
    <property type="molecule type" value="Genomic_DNA"/>
</dbReference>
<gene>
    <name evidence="1" type="ORF">F927_00840</name>
</gene>
<reference evidence="1 2" key="1">
    <citation type="submission" date="2013-02" db="EMBL/GenBank/DDBJ databases">
        <title>The Genome Sequence of Acinetobacter haemolyticus CIP 64.3.</title>
        <authorList>
            <consortium name="The Broad Institute Genome Sequencing Platform"/>
            <consortium name="The Broad Institute Genome Sequencing Center for Infectious Disease"/>
            <person name="Cerqueira G."/>
            <person name="Feldgarden M."/>
            <person name="Courvalin P."/>
            <person name="Perichon B."/>
            <person name="Grillot-Courvalin C."/>
            <person name="Clermont D."/>
            <person name="Rocha E."/>
            <person name="Yoon E.-J."/>
            <person name="Nemec A."/>
            <person name="Walker B."/>
            <person name="Young S.K."/>
            <person name="Zeng Q."/>
            <person name="Gargeya S."/>
            <person name="Fitzgerald M."/>
            <person name="Haas B."/>
            <person name="Abouelleil A."/>
            <person name="Alvarado L."/>
            <person name="Arachchi H.M."/>
            <person name="Berlin A.M."/>
            <person name="Chapman S.B."/>
            <person name="Dewar J."/>
            <person name="Goldberg J."/>
            <person name="Griggs A."/>
            <person name="Gujja S."/>
            <person name="Hansen M."/>
            <person name="Howarth C."/>
            <person name="Imamovic A."/>
            <person name="Larimer J."/>
            <person name="McCowan C."/>
            <person name="Murphy C."/>
            <person name="Neiman D."/>
            <person name="Pearson M."/>
            <person name="Priest M."/>
            <person name="Roberts A."/>
            <person name="Saif S."/>
            <person name="Shea T."/>
            <person name="Sisk P."/>
            <person name="Sykes S."/>
            <person name="Wortman J."/>
            <person name="Nusbaum C."/>
            <person name="Birren B."/>
        </authorList>
    </citation>
    <scope>NUCLEOTIDE SEQUENCE [LARGE SCALE GENOMIC DNA]</scope>
    <source>
        <strain evidence="1 2">CIP 64.3</strain>
    </source>
</reference>